<gene>
    <name evidence="2" type="ORF">K435DRAFT_809093</name>
</gene>
<accession>A0A4S8KZB4</accession>
<keyword evidence="1" id="KW-0472">Membrane</keyword>
<sequence>MYLKSRLILVSLSCTLIVLSAVVVFTGLYKGRLGGSVAEGCHVEKTSLLQIAIKTATFWEVVLVYDVIIFILLVRKAFQAREEISYQWGRHSTRLPSLLTILVRDGTIYFV</sequence>
<feature type="transmembrane region" description="Helical" evidence="1">
    <location>
        <begin position="49"/>
        <end position="74"/>
    </location>
</feature>
<organism evidence="2 3">
    <name type="scientific">Dendrothele bispora (strain CBS 962.96)</name>
    <dbReference type="NCBI Taxonomy" id="1314807"/>
    <lineage>
        <taxon>Eukaryota</taxon>
        <taxon>Fungi</taxon>
        <taxon>Dikarya</taxon>
        <taxon>Basidiomycota</taxon>
        <taxon>Agaricomycotina</taxon>
        <taxon>Agaricomycetes</taxon>
        <taxon>Agaricomycetidae</taxon>
        <taxon>Agaricales</taxon>
        <taxon>Agaricales incertae sedis</taxon>
        <taxon>Dendrothele</taxon>
    </lineage>
</organism>
<feature type="transmembrane region" description="Helical" evidence="1">
    <location>
        <begin position="7"/>
        <end position="29"/>
    </location>
</feature>
<dbReference type="AlphaFoldDB" id="A0A4S8KZB4"/>
<name>A0A4S8KZB4_DENBC</name>
<evidence type="ECO:0000256" key="1">
    <source>
        <dbReference type="SAM" id="Phobius"/>
    </source>
</evidence>
<keyword evidence="1" id="KW-0812">Transmembrane</keyword>
<proteinExistence type="predicted"/>
<evidence type="ECO:0000313" key="2">
    <source>
        <dbReference type="EMBL" id="THU81412.1"/>
    </source>
</evidence>
<keyword evidence="3" id="KW-1185">Reference proteome</keyword>
<dbReference type="EMBL" id="ML179811">
    <property type="protein sequence ID" value="THU81412.1"/>
    <property type="molecule type" value="Genomic_DNA"/>
</dbReference>
<keyword evidence="1" id="KW-1133">Transmembrane helix</keyword>
<evidence type="ECO:0000313" key="3">
    <source>
        <dbReference type="Proteomes" id="UP000297245"/>
    </source>
</evidence>
<reference evidence="2 3" key="1">
    <citation type="journal article" date="2019" name="Nat. Ecol. Evol.">
        <title>Megaphylogeny resolves global patterns of mushroom evolution.</title>
        <authorList>
            <person name="Varga T."/>
            <person name="Krizsan K."/>
            <person name="Foldi C."/>
            <person name="Dima B."/>
            <person name="Sanchez-Garcia M."/>
            <person name="Sanchez-Ramirez S."/>
            <person name="Szollosi G.J."/>
            <person name="Szarkandi J.G."/>
            <person name="Papp V."/>
            <person name="Albert L."/>
            <person name="Andreopoulos W."/>
            <person name="Angelini C."/>
            <person name="Antonin V."/>
            <person name="Barry K.W."/>
            <person name="Bougher N.L."/>
            <person name="Buchanan P."/>
            <person name="Buyck B."/>
            <person name="Bense V."/>
            <person name="Catcheside P."/>
            <person name="Chovatia M."/>
            <person name="Cooper J."/>
            <person name="Damon W."/>
            <person name="Desjardin D."/>
            <person name="Finy P."/>
            <person name="Geml J."/>
            <person name="Haridas S."/>
            <person name="Hughes K."/>
            <person name="Justo A."/>
            <person name="Karasinski D."/>
            <person name="Kautmanova I."/>
            <person name="Kiss B."/>
            <person name="Kocsube S."/>
            <person name="Kotiranta H."/>
            <person name="LaButti K.M."/>
            <person name="Lechner B.E."/>
            <person name="Liimatainen K."/>
            <person name="Lipzen A."/>
            <person name="Lukacs Z."/>
            <person name="Mihaltcheva S."/>
            <person name="Morgado L.N."/>
            <person name="Niskanen T."/>
            <person name="Noordeloos M.E."/>
            <person name="Ohm R.A."/>
            <person name="Ortiz-Santana B."/>
            <person name="Ovrebo C."/>
            <person name="Racz N."/>
            <person name="Riley R."/>
            <person name="Savchenko A."/>
            <person name="Shiryaev A."/>
            <person name="Soop K."/>
            <person name="Spirin V."/>
            <person name="Szebenyi C."/>
            <person name="Tomsovsky M."/>
            <person name="Tulloss R.E."/>
            <person name="Uehling J."/>
            <person name="Grigoriev I.V."/>
            <person name="Vagvolgyi C."/>
            <person name="Papp T."/>
            <person name="Martin F.M."/>
            <person name="Miettinen O."/>
            <person name="Hibbett D.S."/>
            <person name="Nagy L.G."/>
        </authorList>
    </citation>
    <scope>NUCLEOTIDE SEQUENCE [LARGE SCALE GENOMIC DNA]</scope>
    <source>
        <strain evidence="2 3">CBS 962.96</strain>
    </source>
</reference>
<protein>
    <submittedName>
        <fullName evidence="2">Uncharacterized protein</fullName>
    </submittedName>
</protein>
<dbReference type="Proteomes" id="UP000297245">
    <property type="component" value="Unassembled WGS sequence"/>
</dbReference>